<evidence type="ECO:0000256" key="4">
    <source>
        <dbReference type="SAM" id="MobiDB-lite"/>
    </source>
</evidence>
<dbReference type="PANTHER" id="PTHR30480:SF16">
    <property type="entry name" value="GLYCOSIDE HYDROLASE FAMILY 3 DOMAIN PROTEIN"/>
    <property type="match status" value="1"/>
</dbReference>
<evidence type="ECO:0000313" key="7">
    <source>
        <dbReference type="Proteomes" id="UP000309174"/>
    </source>
</evidence>
<accession>A0A5C4J5G3</accession>
<reference evidence="6 7" key="1">
    <citation type="submission" date="2019-05" db="EMBL/GenBank/DDBJ databases">
        <title>Draft genome sequence of Actinomadura sp. 14C53.</title>
        <authorList>
            <person name="Saricaoglu S."/>
            <person name="Isik K."/>
        </authorList>
    </citation>
    <scope>NUCLEOTIDE SEQUENCE [LARGE SCALE GENOMIC DNA]</scope>
    <source>
        <strain evidence="6 7">14C53</strain>
    </source>
</reference>
<dbReference type="InterPro" id="IPR050226">
    <property type="entry name" value="NagZ_Beta-hexosaminidase"/>
</dbReference>
<dbReference type="SUPFAM" id="SSF51445">
    <property type="entry name" value="(Trans)glycosidases"/>
    <property type="match status" value="1"/>
</dbReference>
<comment type="similarity">
    <text evidence="1">Belongs to the glycosyl hydrolase 3 family.</text>
</comment>
<dbReference type="Pfam" id="PF00933">
    <property type="entry name" value="Glyco_hydro_3"/>
    <property type="match status" value="1"/>
</dbReference>
<keyword evidence="2 6" id="KW-0378">Hydrolase</keyword>
<dbReference type="OrthoDB" id="9805821at2"/>
<dbReference type="GO" id="GO:0004553">
    <property type="term" value="F:hydrolase activity, hydrolyzing O-glycosyl compounds"/>
    <property type="evidence" value="ECO:0007669"/>
    <property type="project" value="InterPro"/>
</dbReference>
<dbReference type="Gene3D" id="3.20.20.300">
    <property type="entry name" value="Glycoside hydrolase, family 3, N-terminal domain"/>
    <property type="match status" value="1"/>
</dbReference>
<dbReference type="EMBL" id="VCKW01000171">
    <property type="protein sequence ID" value="TMQ92191.1"/>
    <property type="molecule type" value="Genomic_DNA"/>
</dbReference>
<evidence type="ECO:0000256" key="3">
    <source>
        <dbReference type="ARBA" id="ARBA00023295"/>
    </source>
</evidence>
<dbReference type="AlphaFoldDB" id="A0A5C4J5G3"/>
<dbReference type="PANTHER" id="PTHR30480">
    <property type="entry name" value="BETA-HEXOSAMINIDASE-RELATED"/>
    <property type="match status" value="1"/>
</dbReference>
<dbReference type="InterPro" id="IPR001764">
    <property type="entry name" value="Glyco_hydro_3_N"/>
</dbReference>
<evidence type="ECO:0000313" key="6">
    <source>
        <dbReference type="EMBL" id="TMQ92191.1"/>
    </source>
</evidence>
<dbReference type="PRINTS" id="PR00133">
    <property type="entry name" value="GLHYDRLASE3"/>
</dbReference>
<name>A0A5C4J5G3_9ACTN</name>
<dbReference type="InterPro" id="IPR017853">
    <property type="entry name" value="GH"/>
</dbReference>
<dbReference type="GO" id="GO:0009254">
    <property type="term" value="P:peptidoglycan turnover"/>
    <property type="evidence" value="ECO:0007669"/>
    <property type="project" value="TreeGrafter"/>
</dbReference>
<feature type="domain" description="Glycoside hydrolase family 3 N-terminal" evidence="5">
    <location>
        <begin position="77"/>
        <end position="369"/>
    </location>
</feature>
<dbReference type="InterPro" id="IPR036962">
    <property type="entry name" value="Glyco_hydro_3_N_sf"/>
</dbReference>
<organism evidence="6 7">
    <name type="scientific">Actinomadura soli</name>
    <dbReference type="NCBI Taxonomy" id="2508997"/>
    <lineage>
        <taxon>Bacteria</taxon>
        <taxon>Bacillati</taxon>
        <taxon>Actinomycetota</taxon>
        <taxon>Actinomycetes</taxon>
        <taxon>Streptosporangiales</taxon>
        <taxon>Thermomonosporaceae</taxon>
        <taxon>Actinomadura</taxon>
    </lineage>
</organism>
<keyword evidence="7" id="KW-1185">Reference proteome</keyword>
<evidence type="ECO:0000256" key="1">
    <source>
        <dbReference type="ARBA" id="ARBA00005336"/>
    </source>
</evidence>
<comment type="caution">
    <text evidence="6">The sequence shown here is derived from an EMBL/GenBank/DDBJ whole genome shotgun (WGS) entry which is preliminary data.</text>
</comment>
<proteinExistence type="inferred from homology"/>
<feature type="region of interest" description="Disordered" evidence="4">
    <location>
        <begin position="1"/>
        <end position="41"/>
    </location>
</feature>
<gene>
    <name evidence="6" type="ORF">ETD83_27825</name>
</gene>
<feature type="compositionally biased region" description="Basic and acidic residues" evidence="4">
    <location>
        <begin position="1"/>
        <end position="13"/>
    </location>
</feature>
<evidence type="ECO:0000259" key="5">
    <source>
        <dbReference type="Pfam" id="PF00933"/>
    </source>
</evidence>
<dbReference type="GO" id="GO:0005975">
    <property type="term" value="P:carbohydrate metabolic process"/>
    <property type="evidence" value="ECO:0007669"/>
    <property type="project" value="InterPro"/>
</dbReference>
<evidence type="ECO:0000256" key="2">
    <source>
        <dbReference type="ARBA" id="ARBA00022801"/>
    </source>
</evidence>
<keyword evidence="3" id="KW-0326">Glycosidase</keyword>
<sequence length="525" mass="54217">MGAHHGGIDAADHSRHRVLPARPAPHGVGPHRRGGEGVTTDDIATTADIARLARGTLLPSFPGPTAPRWVLDELEAGLAGVTLFALTGNVQSPESLAALTAQMRKAGDPFVTIDEEGGDVTRLGGHQTGSPYPGNAALGAVDDPELTRRIYRSLGAELADVGVNFNFAPSVDVNTADDNPVIGTRSFGSDPELVARHAAASVIGTQEAGVAACAKHFPGHGATVDDSHLSIPLVDADLELLDRRELVPFRAAIEAGTRAVMTGHLNLPTITRGVPATLSPEAITGLLREHLGYQGVIVTDALDMEGASGAIGIPEASVRALIAGADLLCLGPKEHAETVEATLAAIGEAVRTGRLSPDRLQDAADRTRRLKEWLVGHSSAVVDRAAGLEAARRAIRVSGSLPGWGSAPLVVETESTGNIAMGPTPWGLSPWAPDAFQADGADGAADQVLDRAKGRGLIVVLRDAHRHAAQRALTTALLTARPDTVVVEMGLPVWRPGSAVYLASYGAAAANAQAVAELLGLTPAA</sequence>
<dbReference type="Proteomes" id="UP000309174">
    <property type="component" value="Unassembled WGS sequence"/>
</dbReference>
<protein>
    <submittedName>
        <fullName evidence="6">Glycoside hydrolase family 3 protein</fullName>
    </submittedName>
</protein>